<keyword evidence="3" id="KW-1185">Reference proteome</keyword>
<proteinExistence type="predicted"/>
<keyword evidence="1" id="KW-1133">Transmembrane helix</keyword>
<gene>
    <name evidence="2" type="ORF">ACFO0C_48785</name>
</gene>
<feature type="transmembrane region" description="Helical" evidence="1">
    <location>
        <begin position="50"/>
        <end position="67"/>
    </location>
</feature>
<evidence type="ECO:0000256" key="1">
    <source>
        <dbReference type="SAM" id="Phobius"/>
    </source>
</evidence>
<dbReference type="EMBL" id="JBHSBL010000046">
    <property type="protein sequence ID" value="MFC4072880.1"/>
    <property type="molecule type" value="Genomic_DNA"/>
</dbReference>
<accession>A0ABV8JCX1</accession>
<evidence type="ECO:0000313" key="3">
    <source>
        <dbReference type="Proteomes" id="UP001595867"/>
    </source>
</evidence>
<dbReference type="Proteomes" id="UP001595867">
    <property type="component" value="Unassembled WGS sequence"/>
</dbReference>
<evidence type="ECO:0008006" key="4">
    <source>
        <dbReference type="Google" id="ProtNLM"/>
    </source>
</evidence>
<dbReference type="RefSeq" id="WP_378073801.1">
    <property type="nucleotide sequence ID" value="NZ_JBHSBL010000046.1"/>
</dbReference>
<organism evidence="2 3">
    <name type="scientific">Actinoplanes subglobosus</name>
    <dbReference type="NCBI Taxonomy" id="1547892"/>
    <lineage>
        <taxon>Bacteria</taxon>
        <taxon>Bacillati</taxon>
        <taxon>Actinomycetota</taxon>
        <taxon>Actinomycetes</taxon>
        <taxon>Micromonosporales</taxon>
        <taxon>Micromonosporaceae</taxon>
        <taxon>Actinoplanes</taxon>
    </lineage>
</organism>
<keyword evidence="1" id="KW-0812">Transmembrane</keyword>
<reference evidence="3" key="1">
    <citation type="journal article" date="2019" name="Int. J. Syst. Evol. Microbiol.">
        <title>The Global Catalogue of Microorganisms (GCM) 10K type strain sequencing project: providing services to taxonomists for standard genome sequencing and annotation.</title>
        <authorList>
            <consortium name="The Broad Institute Genomics Platform"/>
            <consortium name="The Broad Institute Genome Sequencing Center for Infectious Disease"/>
            <person name="Wu L."/>
            <person name="Ma J."/>
        </authorList>
    </citation>
    <scope>NUCLEOTIDE SEQUENCE [LARGE SCALE GENOMIC DNA]</scope>
    <source>
        <strain evidence="3">TBRC 5832</strain>
    </source>
</reference>
<evidence type="ECO:0000313" key="2">
    <source>
        <dbReference type="EMBL" id="MFC4072880.1"/>
    </source>
</evidence>
<comment type="caution">
    <text evidence="2">The sequence shown here is derived from an EMBL/GenBank/DDBJ whole genome shotgun (WGS) entry which is preliminary data.</text>
</comment>
<keyword evidence="1" id="KW-0472">Membrane</keyword>
<name>A0ABV8JCX1_9ACTN</name>
<sequence length="253" mass="26841">MPLRRWTRQFGRWALAVAAAVTWLGALGGLFLIFASGATAFSDPSPAPMWAVWLLLLAGCVLALLADRSRAASVMARHATAAGWERTDPRGREWPWPDPRPGGTVRVRAAWSFTAGGFPVVAGEIRWAGDALAGLTDSAEGRGVVVVVRLPWAAPSMAYHVPFERVGDSPLLDRADLRRAFLTRRIPPWAVRERTLVTVEPAGESVTPALVGVAVRRALLVAELLDPGAGTPPAVEAAGVEDVLPGDHADAAA</sequence>
<protein>
    <recommendedName>
        <fullName evidence="4">DUF3137 domain-containing protein</fullName>
    </recommendedName>
</protein>